<dbReference type="Gene3D" id="3.30.450.40">
    <property type="match status" value="1"/>
</dbReference>
<dbReference type="InterPro" id="IPR029016">
    <property type="entry name" value="GAF-like_dom_sf"/>
</dbReference>
<dbReference type="RefSeq" id="WP_203801764.1">
    <property type="nucleotide sequence ID" value="NZ_BAAAQE010000006.1"/>
</dbReference>
<keyword evidence="1" id="KW-0472">Membrane</keyword>
<dbReference type="SUPFAM" id="SSF52091">
    <property type="entry name" value="SpoIIaa-like"/>
    <property type="match status" value="1"/>
</dbReference>
<dbReference type="InterPro" id="IPR002645">
    <property type="entry name" value="STAS_dom"/>
</dbReference>
<organism evidence="3 4">
    <name type="scientific">Actinoplanes couchii</name>
    <dbReference type="NCBI Taxonomy" id="403638"/>
    <lineage>
        <taxon>Bacteria</taxon>
        <taxon>Bacillati</taxon>
        <taxon>Actinomycetota</taxon>
        <taxon>Actinomycetes</taxon>
        <taxon>Micromonosporales</taxon>
        <taxon>Micromonosporaceae</taxon>
        <taxon>Actinoplanes</taxon>
    </lineage>
</organism>
<name>A0ABQ3XI18_9ACTN</name>
<protein>
    <recommendedName>
        <fullName evidence="2">STAS domain-containing protein</fullName>
    </recommendedName>
</protein>
<evidence type="ECO:0000256" key="1">
    <source>
        <dbReference type="SAM" id="Phobius"/>
    </source>
</evidence>
<keyword evidence="4" id="KW-1185">Reference proteome</keyword>
<dbReference type="InterPro" id="IPR003018">
    <property type="entry name" value="GAF"/>
</dbReference>
<dbReference type="Proteomes" id="UP000612282">
    <property type="component" value="Unassembled WGS sequence"/>
</dbReference>
<feature type="transmembrane region" description="Helical" evidence="1">
    <location>
        <begin position="50"/>
        <end position="71"/>
    </location>
</feature>
<keyword evidence="1" id="KW-0812">Transmembrane</keyword>
<proteinExistence type="predicted"/>
<reference evidence="3 4" key="1">
    <citation type="submission" date="2021-01" db="EMBL/GenBank/DDBJ databases">
        <title>Whole genome shotgun sequence of Actinoplanes couchii NBRC 106145.</title>
        <authorList>
            <person name="Komaki H."/>
            <person name="Tamura T."/>
        </authorList>
    </citation>
    <scope>NUCLEOTIDE SEQUENCE [LARGE SCALE GENOMIC DNA]</scope>
    <source>
        <strain evidence="3 4">NBRC 106145</strain>
    </source>
</reference>
<gene>
    <name evidence="3" type="ORF">Aco03nite_065470</name>
</gene>
<dbReference type="Gene3D" id="3.30.750.24">
    <property type="entry name" value="STAS domain"/>
    <property type="match status" value="1"/>
</dbReference>
<comment type="caution">
    <text evidence="3">The sequence shown here is derived from an EMBL/GenBank/DDBJ whole genome shotgun (WGS) entry which is preliminary data.</text>
</comment>
<dbReference type="SUPFAM" id="SSF55781">
    <property type="entry name" value="GAF domain-like"/>
    <property type="match status" value="1"/>
</dbReference>
<dbReference type="PROSITE" id="PS50801">
    <property type="entry name" value="STAS"/>
    <property type="match status" value="1"/>
</dbReference>
<evidence type="ECO:0000313" key="4">
    <source>
        <dbReference type="Proteomes" id="UP000612282"/>
    </source>
</evidence>
<sequence>MEEDRNQQELIDAEMRDTRRVVLTQFREQLRLTPQTLTTADFLRVADRPVVLTAITIAAGAVAGGCVLHTVRPATRILRIARHHGLPARFVEHFASVDESTASTCAVALRTGLPVLVDDVTTSSIFRGRGTLRVLLDAGSRSVHSYPLRTGHDALLGVLCLHHRVAGRHPGRYELAEAASHALSHVAARPSAPDRTEPDPVRPAITVSRTGDVVTIVVRGTLDALTVPDRAARIHETINGLAEGQVLIVDLNEMDFLAVAGARALTAAAELCVARGVHHYTLIDQDHIARRVLTTLRIAPRLRLITDATPVLASLLP</sequence>
<dbReference type="EMBL" id="BOMG01000082">
    <property type="protein sequence ID" value="GID58143.1"/>
    <property type="molecule type" value="Genomic_DNA"/>
</dbReference>
<feature type="domain" description="STAS" evidence="2">
    <location>
        <begin position="203"/>
        <end position="277"/>
    </location>
</feature>
<dbReference type="InterPro" id="IPR036513">
    <property type="entry name" value="STAS_dom_sf"/>
</dbReference>
<evidence type="ECO:0000313" key="3">
    <source>
        <dbReference type="EMBL" id="GID58143.1"/>
    </source>
</evidence>
<accession>A0ABQ3XI18</accession>
<keyword evidence="1" id="KW-1133">Transmembrane helix</keyword>
<evidence type="ECO:0000259" key="2">
    <source>
        <dbReference type="PROSITE" id="PS50801"/>
    </source>
</evidence>
<dbReference type="Pfam" id="PF01590">
    <property type="entry name" value="GAF"/>
    <property type="match status" value="1"/>
</dbReference>